<comment type="subcellular location">
    <subcellularLocation>
        <location evidence="1">Nucleus</location>
    </subcellularLocation>
</comment>
<dbReference type="InterPro" id="IPR045843">
    <property type="entry name" value="IND-like"/>
</dbReference>
<dbReference type="InterPro" id="IPR011598">
    <property type="entry name" value="bHLH_dom"/>
</dbReference>
<evidence type="ECO:0000256" key="6">
    <source>
        <dbReference type="SAM" id="MobiDB-lite"/>
    </source>
</evidence>
<evidence type="ECO:0000256" key="1">
    <source>
        <dbReference type="ARBA" id="ARBA00004123"/>
    </source>
</evidence>
<dbReference type="EMBL" id="JAPFFM010000003">
    <property type="protein sequence ID" value="KAJ6768884.1"/>
    <property type="molecule type" value="Genomic_DNA"/>
</dbReference>
<protein>
    <submittedName>
        <fullName evidence="8">TRANSCRIPTION FACTOR BHLH83-RELATED</fullName>
    </submittedName>
</protein>
<keyword evidence="2" id="KW-0805">Transcription regulation</keyword>
<dbReference type="Proteomes" id="UP001151752">
    <property type="component" value="Chromosome 8"/>
</dbReference>
<evidence type="ECO:0000313" key="8">
    <source>
        <dbReference type="EMBL" id="KAJ6768884.1"/>
    </source>
</evidence>
<evidence type="ECO:0000259" key="7">
    <source>
        <dbReference type="PROSITE" id="PS50888"/>
    </source>
</evidence>
<sequence length="374" mass="41122">MAEECTDNSVAISSSTPPNWWDLHHATSLSSWTHYTSPWQQSNPSSNSSCEEDLSMSTSFTNASNHSGLTVESARQLVEPSSSTELIGEHASDSQLWSHILLGVGSNDEMENSQDVGENLLDALSSKTTSTMSSGIFGPACDYSKKLMDSNWELTNPKPFNSFEKQLNGCSESSIGSERPNKLVSHLSIAPPNPEAHRQLFDPLPCNTYSFQHQTYSNSTPCLVGESRNSASHWLIFKSLSLAFKPINLSDWRKQGIQTSSTNGKGHGTTNEEKKKRFEETSETAVKKAKHESSSVSSVKMQAPKVKLSERVTALQQIVSPFGRTDTASVLYEAIQYIKFLQGQVQLLSNPYMKTTNSQKDPLVGLDRKDNGGC</sequence>
<dbReference type="InterPro" id="IPR045239">
    <property type="entry name" value="bHLH95_bHLH"/>
</dbReference>
<evidence type="ECO:0000313" key="9">
    <source>
        <dbReference type="Proteomes" id="UP001151752"/>
    </source>
</evidence>
<evidence type="ECO:0000256" key="4">
    <source>
        <dbReference type="ARBA" id="ARBA00023163"/>
    </source>
</evidence>
<reference evidence="8" key="2">
    <citation type="journal article" date="2023" name="Int. J. Mol. Sci.">
        <title>De Novo Assembly and Annotation of 11 Diverse Shrub Willow (Salix) Genomes Reveals Novel Gene Organization in Sex-Linked Regions.</title>
        <authorList>
            <person name="Hyden B."/>
            <person name="Feng K."/>
            <person name="Yates T.B."/>
            <person name="Jawdy S."/>
            <person name="Cereghino C."/>
            <person name="Smart L.B."/>
            <person name="Muchero W."/>
        </authorList>
    </citation>
    <scope>NUCLEOTIDE SEQUENCE</scope>
    <source>
        <tissue evidence="8">Shoot tip</tissue>
    </source>
</reference>
<dbReference type="GO" id="GO:0046983">
    <property type="term" value="F:protein dimerization activity"/>
    <property type="evidence" value="ECO:0007669"/>
    <property type="project" value="InterPro"/>
</dbReference>
<dbReference type="GO" id="GO:0005634">
    <property type="term" value="C:nucleus"/>
    <property type="evidence" value="ECO:0007669"/>
    <property type="project" value="UniProtKB-SubCell"/>
</dbReference>
<proteinExistence type="predicted"/>
<feature type="domain" description="BHLH" evidence="7">
    <location>
        <begin position="292"/>
        <end position="341"/>
    </location>
</feature>
<dbReference type="GO" id="GO:0000981">
    <property type="term" value="F:DNA-binding transcription factor activity, RNA polymerase II-specific"/>
    <property type="evidence" value="ECO:0007669"/>
    <property type="project" value="TreeGrafter"/>
</dbReference>
<dbReference type="PANTHER" id="PTHR16223:SF383">
    <property type="entry name" value="TRANSCRIPTION FACTOR BHLH111"/>
    <property type="match status" value="1"/>
</dbReference>
<dbReference type="PROSITE" id="PS50888">
    <property type="entry name" value="BHLH"/>
    <property type="match status" value="1"/>
</dbReference>
<dbReference type="InterPro" id="IPR036638">
    <property type="entry name" value="HLH_DNA-bd_sf"/>
</dbReference>
<feature type="compositionally biased region" description="Low complexity" evidence="6">
    <location>
        <begin position="37"/>
        <end position="49"/>
    </location>
</feature>
<feature type="region of interest" description="Disordered" evidence="6">
    <location>
        <begin position="257"/>
        <end position="298"/>
    </location>
</feature>
<dbReference type="CDD" id="cd11393">
    <property type="entry name" value="bHLH_AtbHLH_like"/>
    <property type="match status" value="1"/>
</dbReference>
<dbReference type="PANTHER" id="PTHR16223">
    <property type="entry name" value="TRANSCRIPTION FACTOR BHLH83-RELATED"/>
    <property type="match status" value="1"/>
</dbReference>
<feature type="compositionally biased region" description="Basic and acidic residues" evidence="6">
    <location>
        <begin position="270"/>
        <end position="280"/>
    </location>
</feature>
<keyword evidence="4" id="KW-0804">Transcription</keyword>
<feature type="region of interest" description="Disordered" evidence="6">
    <location>
        <begin position="71"/>
        <end position="90"/>
    </location>
</feature>
<accession>A0A9Q1AF47</accession>
<feature type="region of interest" description="Disordered" evidence="6">
    <location>
        <begin position="35"/>
        <end position="57"/>
    </location>
</feature>
<keyword evidence="5" id="KW-0539">Nucleus</keyword>
<gene>
    <name evidence="8" type="ORF">OIU74_022529</name>
</gene>
<organism evidence="8 9">
    <name type="scientific">Salix koriyanagi</name>
    <dbReference type="NCBI Taxonomy" id="2511006"/>
    <lineage>
        <taxon>Eukaryota</taxon>
        <taxon>Viridiplantae</taxon>
        <taxon>Streptophyta</taxon>
        <taxon>Embryophyta</taxon>
        <taxon>Tracheophyta</taxon>
        <taxon>Spermatophyta</taxon>
        <taxon>Magnoliopsida</taxon>
        <taxon>eudicotyledons</taxon>
        <taxon>Gunneridae</taxon>
        <taxon>Pentapetalae</taxon>
        <taxon>rosids</taxon>
        <taxon>fabids</taxon>
        <taxon>Malpighiales</taxon>
        <taxon>Salicaceae</taxon>
        <taxon>Saliceae</taxon>
        <taxon>Salix</taxon>
    </lineage>
</organism>
<dbReference type="GO" id="GO:0000978">
    <property type="term" value="F:RNA polymerase II cis-regulatory region sequence-specific DNA binding"/>
    <property type="evidence" value="ECO:0007669"/>
    <property type="project" value="TreeGrafter"/>
</dbReference>
<dbReference type="AlphaFoldDB" id="A0A9Q1AF47"/>
<keyword evidence="9" id="KW-1185">Reference proteome</keyword>
<name>A0A9Q1AF47_9ROSI</name>
<evidence type="ECO:0000256" key="2">
    <source>
        <dbReference type="ARBA" id="ARBA00023015"/>
    </source>
</evidence>
<keyword evidence="3" id="KW-0238">DNA-binding</keyword>
<reference evidence="8" key="1">
    <citation type="submission" date="2022-11" db="EMBL/GenBank/DDBJ databases">
        <authorList>
            <person name="Hyden B.L."/>
            <person name="Feng K."/>
            <person name="Yates T."/>
            <person name="Jawdy S."/>
            <person name="Smart L.B."/>
            <person name="Muchero W."/>
        </authorList>
    </citation>
    <scope>NUCLEOTIDE SEQUENCE</scope>
    <source>
        <tissue evidence="8">Shoot tip</tissue>
    </source>
</reference>
<evidence type="ECO:0000256" key="5">
    <source>
        <dbReference type="ARBA" id="ARBA00023242"/>
    </source>
</evidence>
<comment type="caution">
    <text evidence="8">The sequence shown here is derived from an EMBL/GenBank/DDBJ whole genome shotgun (WGS) entry which is preliminary data.</text>
</comment>
<evidence type="ECO:0000256" key="3">
    <source>
        <dbReference type="ARBA" id="ARBA00023125"/>
    </source>
</evidence>
<dbReference type="SUPFAM" id="SSF47459">
    <property type="entry name" value="HLH, helix-loop-helix DNA-binding domain"/>
    <property type="match status" value="1"/>
</dbReference>